<gene>
    <name evidence="1" type="ORF">GCM10010124_16110</name>
</gene>
<dbReference type="EMBL" id="BMQC01000004">
    <property type="protein sequence ID" value="GGK24374.1"/>
    <property type="molecule type" value="Genomic_DNA"/>
</dbReference>
<comment type="caution">
    <text evidence="1">The sequence shown here is derived from an EMBL/GenBank/DDBJ whole genome shotgun (WGS) entry which is preliminary data.</text>
</comment>
<reference evidence="1" key="2">
    <citation type="submission" date="2020-09" db="EMBL/GenBank/DDBJ databases">
        <authorList>
            <person name="Sun Q."/>
            <person name="Ohkuma M."/>
        </authorList>
    </citation>
    <scope>NUCLEOTIDE SEQUENCE</scope>
    <source>
        <strain evidence="1">JCM 3091</strain>
    </source>
</reference>
<accession>A0A8J3BNJ7</accession>
<dbReference type="AlphaFoldDB" id="A0A8J3BNJ7"/>
<evidence type="ECO:0000313" key="2">
    <source>
        <dbReference type="Proteomes" id="UP000662200"/>
    </source>
</evidence>
<organism evidence="1 2">
    <name type="scientific">Pilimelia terevasa</name>
    <dbReference type="NCBI Taxonomy" id="53372"/>
    <lineage>
        <taxon>Bacteria</taxon>
        <taxon>Bacillati</taxon>
        <taxon>Actinomycetota</taxon>
        <taxon>Actinomycetes</taxon>
        <taxon>Micromonosporales</taxon>
        <taxon>Micromonosporaceae</taxon>
        <taxon>Pilimelia</taxon>
    </lineage>
</organism>
<evidence type="ECO:0000313" key="1">
    <source>
        <dbReference type="EMBL" id="GGK24374.1"/>
    </source>
</evidence>
<keyword evidence="2" id="KW-1185">Reference proteome</keyword>
<sequence length="312" mass="34131">MEGESGAMTTEPSEGVEARRAFVLPPVHNGLDYLVTAVDYLGAAATPPGRGSLKYAVLHLQAATEVLLKARLVEEHWSLVFAKPGEATREKFDEGDFNSCTLRDVFTRLEQIAGVRNPELHEAIQRLTTTRNALTHFGHLRRDVSAATVERTAAEVTMRLLQFIHLYLRPALCEKNSDAIRHVGETMAALRSKLGSITSLVEHGMRALGEELAVVAERTVECPDCRLWAFVVGKPDRFDKSPLMCRFCFTEYDLPGFAESDYVSDVLGGRSGRPYAPCSACGESMVIGARTVKSPEGVALCFSCGAVTDVPR</sequence>
<dbReference type="Proteomes" id="UP000662200">
    <property type="component" value="Unassembled WGS sequence"/>
</dbReference>
<name>A0A8J3BNJ7_9ACTN</name>
<proteinExistence type="predicted"/>
<reference evidence="1" key="1">
    <citation type="journal article" date="2014" name="Int. J. Syst. Evol. Microbiol.">
        <title>Complete genome sequence of Corynebacterium casei LMG S-19264T (=DSM 44701T), isolated from a smear-ripened cheese.</title>
        <authorList>
            <consortium name="US DOE Joint Genome Institute (JGI-PGF)"/>
            <person name="Walter F."/>
            <person name="Albersmeier A."/>
            <person name="Kalinowski J."/>
            <person name="Ruckert C."/>
        </authorList>
    </citation>
    <scope>NUCLEOTIDE SEQUENCE</scope>
    <source>
        <strain evidence="1">JCM 3091</strain>
    </source>
</reference>
<protein>
    <submittedName>
        <fullName evidence="1">Uncharacterized protein</fullName>
    </submittedName>
</protein>